<dbReference type="GO" id="GO:0016491">
    <property type="term" value="F:oxidoreductase activity"/>
    <property type="evidence" value="ECO:0007669"/>
    <property type="project" value="TreeGrafter"/>
</dbReference>
<dbReference type="SUPFAM" id="SSF48371">
    <property type="entry name" value="ARM repeat"/>
    <property type="match status" value="1"/>
</dbReference>
<dbReference type="Pfam" id="PF13646">
    <property type="entry name" value="HEAT_2"/>
    <property type="match status" value="2"/>
</dbReference>
<dbReference type="Gene3D" id="1.25.10.10">
    <property type="entry name" value="Leucine-rich Repeat Variant"/>
    <property type="match status" value="1"/>
</dbReference>
<evidence type="ECO:0000313" key="3">
    <source>
        <dbReference type="Proteomes" id="UP000195514"/>
    </source>
</evidence>
<accession>A0A1Y6K1H9</accession>
<dbReference type="InterPro" id="IPR016024">
    <property type="entry name" value="ARM-type_fold"/>
</dbReference>
<dbReference type="KEGG" id="abat:CFX1CAM_0479"/>
<dbReference type="PANTHER" id="PTHR12697:SF5">
    <property type="entry name" value="DEOXYHYPUSINE HYDROXYLASE"/>
    <property type="match status" value="1"/>
</dbReference>
<sequence length="335" mass="38363">MNYLNHKDFEFNTVKKALLNADAPFPPEMIDYFSDISEKDLELLKDVWPQVWIERRRGLLEDMENLAENDTLLDFDPVAIMCLEDEDPVARATAIRLLWQSDREDLVPLLLKRLQEDTETIVRAAAATALGTFVELGELEEIKAGTLQQVVDCLIKTYQDSGDKLICRRALESLGYSSHPAIPDFIRRAYESNDEEWLQSALFAMGRSYDKRWTNQVLDMFTHPDSEVRCEAIRAAGELEAQDARELIIDLLEEGTDDEELYFAAIWALSKIGGEGVRELIETALDEAEDVDEVLLLEDALANLDFTEQVSRFDMMNFDEDDLDDWLDDEEGDAY</sequence>
<dbReference type="AlphaFoldDB" id="A0A1Y6K1H9"/>
<dbReference type="OrthoDB" id="151345at2"/>
<dbReference type="SMART" id="SM00567">
    <property type="entry name" value="EZ_HEAT"/>
    <property type="match status" value="3"/>
</dbReference>
<dbReference type="PANTHER" id="PTHR12697">
    <property type="entry name" value="PBS LYASE HEAT-LIKE PROTEIN"/>
    <property type="match status" value="1"/>
</dbReference>
<organism evidence="2 3">
    <name type="scientific">Candidatus Brevifilum fermentans</name>
    <dbReference type="NCBI Taxonomy" id="1986204"/>
    <lineage>
        <taxon>Bacteria</taxon>
        <taxon>Bacillati</taxon>
        <taxon>Chloroflexota</taxon>
        <taxon>Anaerolineae</taxon>
        <taxon>Anaerolineales</taxon>
        <taxon>Anaerolineaceae</taxon>
        <taxon>Candidatus Brevifilum</taxon>
    </lineage>
</organism>
<dbReference type="RefSeq" id="WP_087861471.1">
    <property type="nucleotide sequence ID" value="NZ_LT859958.1"/>
</dbReference>
<protein>
    <recommendedName>
        <fullName evidence="4">HEAT repeat domain-containing protein</fullName>
    </recommendedName>
</protein>
<dbReference type="InterPro" id="IPR011989">
    <property type="entry name" value="ARM-like"/>
</dbReference>
<dbReference type="InterPro" id="IPR004155">
    <property type="entry name" value="PBS_lyase_HEAT"/>
</dbReference>
<evidence type="ECO:0000313" key="2">
    <source>
        <dbReference type="EMBL" id="SMX53545.1"/>
    </source>
</evidence>
<reference evidence="3" key="1">
    <citation type="submission" date="2017-05" db="EMBL/GenBank/DDBJ databases">
        <authorList>
            <person name="Kirkegaard R."/>
            <person name="Mcilroy J S."/>
        </authorList>
    </citation>
    <scope>NUCLEOTIDE SEQUENCE [LARGE SCALE GENOMIC DNA]</scope>
</reference>
<comment type="function">
    <text evidence="1">Catalyzes the hydroxylation of the N(6)-(4-aminobutyl)-L-lysine intermediate produced by deoxyhypusine synthase/DHPS on a critical lysine of the eukaryotic translation initiation factor 5A/eIF-5A. This is the second step of the post-translational modification of that lysine into an unusual amino acid residue named hypusine. Hypusination is unique to mature eIF-5A factor and is essential for its function.</text>
</comment>
<name>A0A1Y6K1H9_9CHLR</name>
<dbReference type="Proteomes" id="UP000195514">
    <property type="component" value="Chromosome I"/>
</dbReference>
<proteinExistence type="predicted"/>
<keyword evidence="3" id="KW-1185">Reference proteome</keyword>
<evidence type="ECO:0000256" key="1">
    <source>
        <dbReference type="ARBA" id="ARBA00045876"/>
    </source>
</evidence>
<gene>
    <name evidence="2" type="ORF">CFX1CAM_0479</name>
</gene>
<dbReference type="InterPro" id="IPR021133">
    <property type="entry name" value="HEAT_type_2"/>
</dbReference>
<evidence type="ECO:0008006" key="4">
    <source>
        <dbReference type="Google" id="ProtNLM"/>
    </source>
</evidence>
<dbReference type="PROSITE" id="PS50077">
    <property type="entry name" value="HEAT_REPEAT"/>
    <property type="match status" value="1"/>
</dbReference>
<dbReference type="EMBL" id="LT859958">
    <property type="protein sequence ID" value="SMX53545.1"/>
    <property type="molecule type" value="Genomic_DNA"/>
</dbReference>